<organism evidence="3 4">
    <name type="scientific">Leishmania tarentolae</name>
    <name type="common">Sauroleishmania tarentolae</name>
    <dbReference type="NCBI Taxonomy" id="5689"/>
    <lineage>
        <taxon>Eukaryota</taxon>
        <taxon>Discoba</taxon>
        <taxon>Euglenozoa</taxon>
        <taxon>Kinetoplastea</taxon>
        <taxon>Metakinetoplastina</taxon>
        <taxon>Trypanosomatida</taxon>
        <taxon>Trypanosomatidae</taxon>
        <taxon>Leishmaniinae</taxon>
        <taxon>Leishmania</taxon>
        <taxon>lizard Leishmania</taxon>
    </lineage>
</organism>
<evidence type="ECO:0000256" key="1">
    <source>
        <dbReference type="SAM" id="MobiDB-lite"/>
    </source>
</evidence>
<dbReference type="OrthoDB" id="2121326at2759"/>
<protein>
    <recommendedName>
        <fullName evidence="2">Thioredoxin domain-containing protein</fullName>
    </recommendedName>
</protein>
<accession>A0A640KN16</accession>
<evidence type="ECO:0000259" key="2">
    <source>
        <dbReference type="Pfam" id="PF00085"/>
    </source>
</evidence>
<dbReference type="InterPro" id="IPR036249">
    <property type="entry name" value="Thioredoxin-like_sf"/>
</dbReference>
<gene>
    <name evidence="3" type="ORF">LtaPh_2918100</name>
</gene>
<reference evidence="3" key="1">
    <citation type="submission" date="2019-11" db="EMBL/GenBank/DDBJ databases">
        <title>Leishmania tarentolae CDS.</title>
        <authorList>
            <person name="Goto Y."/>
            <person name="Yamagishi J."/>
        </authorList>
    </citation>
    <scope>NUCLEOTIDE SEQUENCE [LARGE SCALE GENOMIC DNA]</scope>
    <source>
        <strain evidence="3">Parrot Tar II</strain>
    </source>
</reference>
<proteinExistence type="predicted"/>
<dbReference type="EMBL" id="BLBS01000041">
    <property type="protein sequence ID" value="GET90455.1"/>
    <property type="molecule type" value="Genomic_DNA"/>
</dbReference>
<dbReference type="Gene3D" id="3.40.30.10">
    <property type="entry name" value="Glutaredoxin"/>
    <property type="match status" value="1"/>
</dbReference>
<feature type="region of interest" description="Disordered" evidence="1">
    <location>
        <begin position="315"/>
        <end position="342"/>
    </location>
</feature>
<dbReference type="CDD" id="cd02947">
    <property type="entry name" value="TRX_family"/>
    <property type="match status" value="1"/>
</dbReference>
<evidence type="ECO:0000313" key="4">
    <source>
        <dbReference type="Proteomes" id="UP000419144"/>
    </source>
</evidence>
<feature type="compositionally biased region" description="Low complexity" evidence="1">
    <location>
        <begin position="327"/>
        <end position="341"/>
    </location>
</feature>
<feature type="region of interest" description="Disordered" evidence="1">
    <location>
        <begin position="426"/>
        <end position="451"/>
    </location>
</feature>
<dbReference type="Pfam" id="PF00085">
    <property type="entry name" value="Thioredoxin"/>
    <property type="match status" value="1"/>
</dbReference>
<sequence length="451" mass="47311">MYTGVCNMFATWAAIGAQRGNWRTRVANSWAGAPCSGLHPPSSACLLSYPQTERTRNTDIGRRGGAVLGATPLDMGESRCRQFRRSVQRLLWPMEVSSPRIMKTDITEQHRTIATSSLGDTTAAASPATRMRRCAVLSAAARSNEIPAERVMALSLDGDSQHTRQGAPTATPPNDKVAFTGTTGRKRTSPITDPTGVRPPLRPSSTEPLAGAPPATVVSFHGSPKELQDRLRGAKALVFFYKASCVPCAVIRSKLLHAVAGAGGSGGGATSSPSCSEVLATEVAEVDGALSHLPDHLEPNQREPASLTGVPAAAAMAAHSEAKDSNATGATTASPPGTTMTLEDQKSCDVACRVLGDATKPFDDSVILITVDTNENAEVTALHDIRSLPTFMAYRNGCIVGRFEGSHEDEINKLVDLLAGNSTEGNLTIDNGKTSPPQPQQGTASKCVSGD</sequence>
<feature type="region of interest" description="Disordered" evidence="1">
    <location>
        <begin position="159"/>
        <end position="217"/>
    </location>
</feature>
<comment type="caution">
    <text evidence="3">The sequence shown here is derived from an EMBL/GenBank/DDBJ whole genome shotgun (WGS) entry which is preliminary data.</text>
</comment>
<dbReference type="SUPFAM" id="SSF52833">
    <property type="entry name" value="Thioredoxin-like"/>
    <property type="match status" value="1"/>
</dbReference>
<dbReference type="AlphaFoldDB" id="A0A640KN16"/>
<dbReference type="FunFam" id="3.40.30.10:FF:000516">
    <property type="entry name" value="Thioredoxin_-_putative"/>
    <property type="match status" value="1"/>
</dbReference>
<dbReference type="VEuPathDB" id="TriTrypDB:LtaPh_2918100"/>
<feature type="domain" description="Thioredoxin" evidence="2">
    <location>
        <begin position="357"/>
        <end position="415"/>
    </location>
</feature>
<dbReference type="InterPro" id="IPR013766">
    <property type="entry name" value="Thioredoxin_domain"/>
</dbReference>
<dbReference type="Proteomes" id="UP000419144">
    <property type="component" value="Unassembled WGS sequence"/>
</dbReference>
<name>A0A640KN16_LEITA</name>
<evidence type="ECO:0000313" key="3">
    <source>
        <dbReference type="EMBL" id="GET90455.1"/>
    </source>
</evidence>
<keyword evidence="4" id="KW-1185">Reference proteome</keyword>